<feature type="coiled-coil region" evidence="5">
    <location>
        <begin position="35"/>
        <end position="76"/>
    </location>
</feature>
<keyword evidence="3 7" id="KW-1133">Transmembrane helix</keyword>
<keyword evidence="5" id="KW-0175">Coiled coil</keyword>
<dbReference type="SMART" id="SM01417">
    <property type="entry name" value="Solute_trans_a"/>
    <property type="match status" value="1"/>
</dbReference>
<protein>
    <recommendedName>
        <fullName evidence="11">Transmembrane protein</fullName>
    </recommendedName>
</protein>
<keyword evidence="2 7" id="KW-0812">Transmembrane</keyword>
<evidence type="ECO:0000313" key="9">
    <source>
        <dbReference type="EMBL" id="CAH0373945.1"/>
    </source>
</evidence>
<dbReference type="InterPro" id="IPR005178">
    <property type="entry name" value="Ostalpha/TMEM184C"/>
</dbReference>
<evidence type="ECO:0008006" key="11">
    <source>
        <dbReference type="Google" id="ProtNLM"/>
    </source>
</evidence>
<name>A0A7S4A0K7_9STRA</name>
<reference evidence="9" key="2">
    <citation type="submission" date="2021-11" db="EMBL/GenBank/DDBJ databases">
        <authorList>
            <consortium name="Genoscope - CEA"/>
            <person name="William W."/>
        </authorList>
    </citation>
    <scope>NUCLEOTIDE SEQUENCE</scope>
</reference>
<evidence type="ECO:0000256" key="7">
    <source>
        <dbReference type="SAM" id="Phobius"/>
    </source>
</evidence>
<accession>A0A7S4A0K7</accession>
<sequence>MMAPVQSEPPRERKRMGLYAAAGAVLIGLAVMIGARSSSSRLDALERRAAATQRELDRTKHKLEETTKAFEAYREQHAIVVTDESLQEEVRRALDVVAKTTKASEARQNATAELLVRTVHADVDRQTAADEQKTSLIIERHNTDWIQRAQQFNLSLDTAQREMLAASQQATQSSIALIADAATSALIKAQRAQNASESASQSSAKAALRLQAAADKADKLASRLEKGLYESINRTALKAIHQLNEEEKRHEIRLAQSTKDLETAAQTITARVAASEAEVKRNEERNDSRFMHQNTLLRVWISGFFALFATILTLRHVYAHATQMARPDAQRKVLAILWMVPIYALCSWMAIVLPNAATKILLVSSVYEAYCVHMFFSFLVAVLGNGHGEAAALDELPATLEAPCSLCGRLRVPGRTFLEQCKLGTLQFVVAKPVLSLLDYLLDDGSELIDYRTASFWILVLLNVSVSVALTALLKFFHATHLSPRLRAYRPWPKFLAVKGVVFMTWFQGVAIQLAVRFDVLGSSTNLSDRSAALAFQNFLVCVEMFLAALAHAHIFGADEWQPDYVPVHLHASVADNLAIDDFVKDFRSVLPKRLRRLRRPPAEAVEEGVEVSPPPVEPLSPDPLLRARSSGSEG</sequence>
<dbReference type="EMBL" id="CAKKNE010000004">
    <property type="protein sequence ID" value="CAH0373945.1"/>
    <property type="molecule type" value="Genomic_DNA"/>
</dbReference>
<evidence type="ECO:0000256" key="4">
    <source>
        <dbReference type="ARBA" id="ARBA00023136"/>
    </source>
</evidence>
<evidence type="ECO:0000256" key="5">
    <source>
        <dbReference type="SAM" id="Coils"/>
    </source>
</evidence>
<comment type="subcellular location">
    <subcellularLocation>
        <location evidence="1">Membrane</location>
        <topology evidence="1">Multi-pass membrane protein</topology>
    </subcellularLocation>
</comment>
<feature type="transmembrane region" description="Helical" evidence="7">
    <location>
        <begin position="334"/>
        <end position="353"/>
    </location>
</feature>
<evidence type="ECO:0000256" key="1">
    <source>
        <dbReference type="ARBA" id="ARBA00004141"/>
    </source>
</evidence>
<dbReference type="AlphaFoldDB" id="A0A7S4A0K7"/>
<dbReference type="EMBL" id="HBIW01018140">
    <property type="protein sequence ID" value="CAE0700177.1"/>
    <property type="molecule type" value="Transcribed_RNA"/>
</dbReference>
<feature type="transmembrane region" description="Helical" evidence="7">
    <location>
        <begin position="536"/>
        <end position="556"/>
    </location>
</feature>
<feature type="transmembrane region" description="Helical" evidence="7">
    <location>
        <begin position="295"/>
        <end position="314"/>
    </location>
</feature>
<proteinExistence type="predicted"/>
<feature type="transmembrane region" description="Helical" evidence="7">
    <location>
        <begin position="360"/>
        <end position="383"/>
    </location>
</feature>
<organism evidence="8">
    <name type="scientific">Pelagomonas calceolata</name>
    <dbReference type="NCBI Taxonomy" id="35677"/>
    <lineage>
        <taxon>Eukaryota</taxon>
        <taxon>Sar</taxon>
        <taxon>Stramenopiles</taxon>
        <taxon>Ochrophyta</taxon>
        <taxon>Pelagophyceae</taxon>
        <taxon>Pelagomonadales</taxon>
        <taxon>Pelagomonadaceae</taxon>
        <taxon>Pelagomonas</taxon>
    </lineage>
</organism>
<evidence type="ECO:0000256" key="3">
    <source>
        <dbReference type="ARBA" id="ARBA00022989"/>
    </source>
</evidence>
<evidence type="ECO:0000313" key="8">
    <source>
        <dbReference type="EMBL" id="CAE0700177.1"/>
    </source>
</evidence>
<feature type="transmembrane region" description="Helical" evidence="7">
    <location>
        <begin position="495"/>
        <end position="516"/>
    </location>
</feature>
<gene>
    <name evidence="8" type="ORF">PCAL00307_LOCUS15613</name>
    <name evidence="9" type="ORF">PECAL_4P11960</name>
</gene>
<feature type="compositionally biased region" description="Pro residues" evidence="6">
    <location>
        <begin position="613"/>
        <end position="622"/>
    </location>
</feature>
<feature type="transmembrane region" description="Helical" evidence="7">
    <location>
        <begin position="16"/>
        <end position="35"/>
    </location>
</feature>
<evidence type="ECO:0000256" key="6">
    <source>
        <dbReference type="SAM" id="MobiDB-lite"/>
    </source>
</evidence>
<evidence type="ECO:0000256" key="2">
    <source>
        <dbReference type="ARBA" id="ARBA00022692"/>
    </source>
</evidence>
<dbReference type="Proteomes" id="UP000789595">
    <property type="component" value="Unassembled WGS sequence"/>
</dbReference>
<keyword evidence="10" id="KW-1185">Reference proteome</keyword>
<dbReference type="PANTHER" id="PTHR23423">
    <property type="entry name" value="ORGANIC SOLUTE TRANSPORTER-RELATED"/>
    <property type="match status" value="1"/>
</dbReference>
<keyword evidence="4 7" id="KW-0472">Membrane</keyword>
<dbReference type="GO" id="GO:0016020">
    <property type="term" value="C:membrane"/>
    <property type="evidence" value="ECO:0007669"/>
    <property type="project" value="UniProtKB-SubCell"/>
</dbReference>
<feature type="region of interest" description="Disordered" evidence="6">
    <location>
        <begin position="602"/>
        <end position="635"/>
    </location>
</feature>
<dbReference type="OrthoDB" id="5348404at2759"/>
<feature type="transmembrane region" description="Helical" evidence="7">
    <location>
        <begin position="454"/>
        <end position="474"/>
    </location>
</feature>
<evidence type="ECO:0000313" key="10">
    <source>
        <dbReference type="Proteomes" id="UP000789595"/>
    </source>
</evidence>
<dbReference type="Pfam" id="PF03619">
    <property type="entry name" value="Solute_trans_a"/>
    <property type="match status" value="1"/>
</dbReference>
<reference evidence="8" key="1">
    <citation type="submission" date="2021-01" db="EMBL/GenBank/DDBJ databases">
        <authorList>
            <person name="Corre E."/>
            <person name="Pelletier E."/>
            <person name="Niang G."/>
            <person name="Scheremetjew M."/>
            <person name="Finn R."/>
            <person name="Kale V."/>
            <person name="Holt S."/>
            <person name="Cochrane G."/>
            <person name="Meng A."/>
            <person name="Brown T."/>
            <person name="Cohen L."/>
        </authorList>
    </citation>
    <scope>NUCLEOTIDE SEQUENCE</scope>
    <source>
        <strain evidence="8">CCMP1756</strain>
    </source>
</reference>